<dbReference type="RefSeq" id="WP_126780698.1">
    <property type="nucleotide sequence ID" value="NZ_PIQC01000003.1"/>
</dbReference>
<sequence>MNLKRPLKLNFNSDEKLLEPKGADASNLGNAHDEMRQYVDEVEKENSALKSELSVLKEENERLKNNSQSLEGLNQNLTELKSSLYENQEIRQKQLKSYIHKNMEVLKFFITKALTKNTKQVENFLSLERYLAEGEIPLNFHGWPISPDIALMMAGMFRNIHIDYVIEFGSGTSTVLFAKFFQRTDLRDKENRILSFEHDNRYLKETKNSIEEHGVGNLVELYYAPLKPLASSDSKRLYYDCNARLEEFKKRINQTKSHILILVDGPPGNLGEQSRFPAMEVILTYLSDHKLTFVIDDYQRDDEKEMVNRWAEILNKHSLSYELEEIELEKGGALLRVN</sequence>
<evidence type="ECO:0000313" key="2">
    <source>
        <dbReference type="EMBL" id="RUO71791.1"/>
    </source>
</evidence>
<comment type="caution">
    <text evidence="2">The sequence shown here is derived from an EMBL/GenBank/DDBJ whole genome shotgun (WGS) entry which is preliminary data.</text>
</comment>
<evidence type="ECO:0000256" key="1">
    <source>
        <dbReference type="SAM" id="Coils"/>
    </source>
</evidence>
<dbReference type="OrthoDB" id="823440at2"/>
<reference evidence="3" key="1">
    <citation type="journal article" date="2018" name="Front. Microbiol.">
        <title>Genome-Based Analysis Reveals the Taxonomy and Diversity of the Family Idiomarinaceae.</title>
        <authorList>
            <person name="Liu Y."/>
            <person name="Lai Q."/>
            <person name="Shao Z."/>
        </authorList>
    </citation>
    <scope>NUCLEOTIDE SEQUENCE [LARGE SCALE GENOMIC DNA]</scope>
    <source>
        <strain evidence="3">R22</strain>
    </source>
</reference>
<protein>
    <submittedName>
        <fullName evidence="2">Uncharacterized protein</fullName>
    </submittedName>
</protein>
<gene>
    <name evidence="2" type="ORF">CWI78_04545</name>
</gene>
<name>A0A432Z1P2_9GAMM</name>
<dbReference type="InterPro" id="IPR029063">
    <property type="entry name" value="SAM-dependent_MTases_sf"/>
</dbReference>
<evidence type="ECO:0000313" key="3">
    <source>
        <dbReference type="Proteomes" id="UP000288058"/>
    </source>
</evidence>
<organism evidence="2 3">
    <name type="scientific">Idiomarina ramblicola</name>
    <dbReference type="NCBI Taxonomy" id="263724"/>
    <lineage>
        <taxon>Bacteria</taxon>
        <taxon>Pseudomonadati</taxon>
        <taxon>Pseudomonadota</taxon>
        <taxon>Gammaproteobacteria</taxon>
        <taxon>Alteromonadales</taxon>
        <taxon>Idiomarinaceae</taxon>
        <taxon>Idiomarina</taxon>
    </lineage>
</organism>
<feature type="coiled-coil region" evidence="1">
    <location>
        <begin position="32"/>
        <end position="83"/>
    </location>
</feature>
<dbReference type="Gene3D" id="3.40.50.150">
    <property type="entry name" value="Vaccinia Virus protein VP39"/>
    <property type="match status" value="1"/>
</dbReference>
<proteinExistence type="predicted"/>
<keyword evidence="1" id="KW-0175">Coiled coil</keyword>
<dbReference type="EMBL" id="PIQC01000003">
    <property type="protein sequence ID" value="RUO71791.1"/>
    <property type="molecule type" value="Genomic_DNA"/>
</dbReference>
<dbReference type="AlphaFoldDB" id="A0A432Z1P2"/>
<accession>A0A432Z1P2</accession>
<dbReference type="Proteomes" id="UP000288058">
    <property type="component" value="Unassembled WGS sequence"/>
</dbReference>
<keyword evidence="3" id="KW-1185">Reference proteome</keyword>